<dbReference type="InterPro" id="IPR006665">
    <property type="entry name" value="OmpA-like"/>
</dbReference>
<feature type="region of interest" description="Disordered" evidence="3">
    <location>
        <begin position="282"/>
        <end position="307"/>
    </location>
</feature>
<organism evidence="5 6">
    <name type="scientific">Parapedobacter luteus</name>
    <dbReference type="NCBI Taxonomy" id="623280"/>
    <lineage>
        <taxon>Bacteria</taxon>
        <taxon>Pseudomonadati</taxon>
        <taxon>Bacteroidota</taxon>
        <taxon>Sphingobacteriia</taxon>
        <taxon>Sphingobacteriales</taxon>
        <taxon>Sphingobacteriaceae</taxon>
        <taxon>Parapedobacter</taxon>
    </lineage>
</organism>
<feature type="domain" description="OmpA-like" evidence="4">
    <location>
        <begin position="151"/>
        <end position="273"/>
    </location>
</feature>
<evidence type="ECO:0000256" key="3">
    <source>
        <dbReference type="SAM" id="MobiDB-lite"/>
    </source>
</evidence>
<gene>
    <name evidence="5" type="ORF">SAMN05660226_00728</name>
</gene>
<sequence length="307" mass="34355">MRQLSIYTGMAFAAMVLLLPGCVSNKKYRSLQANYEEMRAKEQELNRRYQEAQQQLSSANTRVTSLEDQIASERANVKSLQEALNQCLTSSNQGNVNIAKLVDEINASNRYIQHLVNTKNKSDSLNMVLTNRLTRSLSREEMRDVDVQVLKGVVYISLSDNMLYKSGSYEISERAGETLSKIAKIIMDYSDYEVLVEGNTDNVPISQRNIRNNWDLSVLRGSSVVQALQNDYGVDPKRLTAAGRGEYNPIASNDTESGRTRNRRTQIIITPKLDQFMELIDKAPENGAATGSESTPSDTTAVSPIRQ</sequence>
<keyword evidence="1" id="KW-0472">Membrane</keyword>
<feature type="region of interest" description="Disordered" evidence="3">
    <location>
        <begin position="244"/>
        <end position="264"/>
    </location>
</feature>
<dbReference type="PANTHER" id="PTHR30329">
    <property type="entry name" value="STATOR ELEMENT OF FLAGELLAR MOTOR COMPLEX"/>
    <property type="match status" value="1"/>
</dbReference>
<dbReference type="InterPro" id="IPR050330">
    <property type="entry name" value="Bact_OuterMem_StrucFunc"/>
</dbReference>
<dbReference type="InterPro" id="IPR036737">
    <property type="entry name" value="OmpA-like_sf"/>
</dbReference>
<dbReference type="Pfam" id="PF00691">
    <property type="entry name" value="OmpA"/>
    <property type="match status" value="1"/>
</dbReference>
<dbReference type="Gene3D" id="1.10.287.1490">
    <property type="match status" value="1"/>
</dbReference>
<keyword evidence="6" id="KW-1185">Reference proteome</keyword>
<dbReference type="RefSeq" id="WP_079715988.1">
    <property type="nucleotide sequence ID" value="NZ_FUYS01000002.1"/>
</dbReference>
<dbReference type="CDD" id="cd07185">
    <property type="entry name" value="OmpA_C-like"/>
    <property type="match status" value="1"/>
</dbReference>
<dbReference type="Gene3D" id="3.30.1330.60">
    <property type="entry name" value="OmpA-like domain"/>
    <property type="match status" value="1"/>
</dbReference>
<feature type="coiled-coil region" evidence="2">
    <location>
        <begin position="28"/>
        <end position="83"/>
    </location>
</feature>
<dbReference type="PROSITE" id="PS51123">
    <property type="entry name" value="OMPA_2"/>
    <property type="match status" value="1"/>
</dbReference>
<dbReference type="SUPFAM" id="SSF103088">
    <property type="entry name" value="OmpA-like"/>
    <property type="match status" value="1"/>
</dbReference>
<evidence type="ECO:0000313" key="6">
    <source>
        <dbReference type="Proteomes" id="UP000190541"/>
    </source>
</evidence>
<dbReference type="AlphaFoldDB" id="A0A1T5AGK3"/>
<reference evidence="5 6" key="1">
    <citation type="submission" date="2017-02" db="EMBL/GenBank/DDBJ databases">
        <authorList>
            <person name="Peterson S.W."/>
        </authorList>
    </citation>
    <scope>NUCLEOTIDE SEQUENCE [LARGE SCALE GENOMIC DNA]</scope>
    <source>
        <strain evidence="5 6">DSM 22899</strain>
    </source>
</reference>
<accession>A0A1T5AGK3</accession>
<dbReference type="Proteomes" id="UP000190541">
    <property type="component" value="Unassembled WGS sequence"/>
</dbReference>
<evidence type="ECO:0000256" key="2">
    <source>
        <dbReference type="SAM" id="Coils"/>
    </source>
</evidence>
<dbReference type="PANTHER" id="PTHR30329:SF21">
    <property type="entry name" value="LIPOPROTEIN YIAD-RELATED"/>
    <property type="match status" value="1"/>
</dbReference>
<keyword evidence="2" id="KW-0175">Coiled coil</keyword>
<name>A0A1T5AGK3_9SPHI</name>
<dbReference type="STRING" id="623280.SAMN05660226_00728"/>
<evidence type="ECO:0000256" key="1">
    <source>
        <dbReference type="PROSITE-ProRule" id="PRU00473"/>
    </source>
</evidence>
<protein>
    <submittedName>
        <fullName evidence="5">Chemotaxis protein MotB</fullName>
    </submittedName>
</protein>
<evidence type="ECO:0000259" key="4">
    <source>
        <dbReference type="PROSITE" id="PS51123"/>
    </source>
</evidence>
<proteinExistence type="predicted"/>
<feature type="compositionally biased region" description="Polar residues" evidence="3">
    <location>
        <begin position="289"/>
        <end position="307"/>
    </location>
</feature>
<dbReference type="GO" id="GO:0016020">
    <property type="term" value="C:membrane"/>
    <property type="evidence" value="ECO:0007669"/>
    <property type="project" value="UniProtKB-UniRule"/>
</dbReference>
<dbReference type="EMBL" id="FUYS01000002">
    <property type="protein sequence ID" value="SKB34045.1"/>
    <property type="molecule type" value="Genomic_DNA"/>
</dbReference>
<evidence type="ECO:0000313" key="5">
    <source>
        <dbReference type="EMBL" id="SKB34045.1"/>
    </source>
</evidence>